<dbReference type="EMBL" id="FRYK01000001">
    <property type="protein sequence ID" value="SHO72666.1"/>
    <property type="molecule type" value="Genomic_DNA"/>
</dbReference>
<organism evidence="10 11">
    <name type="scientific">Flavobacterium cucumis</name>
    <dbReference type="NCBI Taxonomy" id="416016"/>
    <lineage>
        <taxon>Bacteria</taxon>
        <taxon>Pseudomonadati</taxon>
        <taxon>Bacteroidota</taxon>
        <taxon>Flavobacteriia</taxon>
        <taxon>Flavobacteriales</taxon>
        <taxon>Flavobacteriaceae</taxon>
        <taxon>Flavobacterium</taxon>
    </lineage>
</organism>
<evidence type="ECO:0000256" key="2">
    <source>
        <dbReference type="ARBA" id="ARBA00022448"/>
    </source>
</evidence>
<dbReference type="GO" id="GO:0009279">
    <property type="term" value="C:cell outer membrane"/>
    <property type="evidence" value="ECO:0007669"/>
    <property type="project" value="UniProtKB-SubCell"/>
</dbReference>
<gene>
    <name evidence="10" type="ORF">SAMN05443547_1004</name>
</gene>
<dbReference type="InterPro" id="IPR008969">
    <property type="entry name" value="CarboxyPept-like_regulatory"/>
</dbReference>
<evidence type="ECO:0000256" key="4">
    <source>
        <dbReference type="ARBA" id="ARBA00022692"/>
    </source>
</evidence>
<keyword evidence="7 8" id="KW-0998">Cell outer membrane</keyword>
<dbReference type="SUPFAM" id="SSF49464">
    <property type="entry name" value="Carboxypeptidase regulatory domain-like"/>
    <property type="match status" value="1"/>
</dbReference>
<evidence type="ECO:0000256" key="5">
    <source>
        <dbReference type="ARBA" id="ARBA00022729"/>
    </source>
</evidence>
<dbReference type="InterPro" id="IPR012910">
    <property type="entry name" value="Plug_dom"/>
</dbReference>
<evidence type="ECO:0000256" key="3">
    <source>
        <dbReference type="ARBA" id="ARBA00022452"/>
    </source>
</evidence>
<feature type="domain" description="TonB-dependent receptor plug" evidence="9">
    <location>
        <begin position="114"/>
        <end position="214"/>
    </location>
</feature>
<dbReference type="AlphaFoldDB" id="A0A1M7ZUY2"/>
<keyword evidence="5" id="KW-0732">Signal</keyword>
<comment type="subcellular location">
    <subcellularLocation>
        <location evidence="1 8">Cell outer membrane</location>
        <topology evidence="1 8">Multi-pass membrane protein</topology>
    </subcellularLocation>
</comment>
<proteinExistence type="inferred from homology"/>
<dbReference type="STRING" id="416016.SAMN05443547_1004"/>
<keyword evidence="3 8" id="KW-1134">Transmembrane beta strand</keyword>
<evidence type="ECO:0000256" key="8">
    <source>
        <dbReference type="PROSITE-ProRule" id="PRU01360"/>
    </source>
</evidence>
<dbReference type="RefSeq" id="WP_073581992.1">
    <property type="nucleotide sequence ID" value="NZ_CBCSEA010000002.1"/>
</dbReference>
<name>A0A1M7ZUY2_9FLAO</name>
<keyword evidence="2 8" id="KW-0813">Transport</keyword>
<evidence type="ECO:0000313" key="11">
    <source>
        <dbReference type="Proteomes" id="UP000184611"/>
    </source>
</evidence>
<sequence>MRLLSILFFFLVGFFGYAQVTISGVISDENGLPLRDAHVHIANKTISTDTNGNYILTGIPKGKQKLYISFIGYHAIEETIEISTDLTINRQLKLDITKLEDITIQQLSNSKSESSNEQVLKSATIEKFSNQTLGEALKEVSGVSILKTGSTIVKPVINGLHSNRVPIINNNVRLEDQQWGTEHAPNFDINAAGKITVIKGASALQYGGDAIGGIVIIEPEIIKEDTLVGKTILNLASNGMGGSLSSSLQKGNRYGWSWNALGTFKYLGDRETPDYVLSNSGNREQNFSGGIRYAQEKYNFNAMYSFYNAQIGIIKASHIGNVTDLYNSINDQQPSEIEPFTYSINAPKQEVQHHLAKINYQRWLNENTSIDFQYAFQFNNRLEFDVRRSSANNDKAALDLQLTTHTFLTDYKTSIGNWRLKSGLNLGYQNNFANPETGVRPLIPSYEKLDAGLYGIAVYKFDNATSLESGIRYDFSTIEATKYYLKSRWTERGYDAEFSHFIVGEEGNQWLTKPSFDYHNITANIGFRKQFHHEMEWLVNVSLASRNPNPSELFSDGLHHSTGQVELGDLRLEKEQAYKFNTTFNKDWKSFRIQINPFINRISNFIFLQPIGFETTIRGAFPVWEFKQTEALLTGFDVNTKWTITNHFSHELGLAYVNGQNLSTDEYLIDMPPFVINNKIQYKKESWFNFVSELKSEVVFTQNQFPNYNFETNIVVNNELTPVLVDISSPPKGYHLLHFYSEMTFKINKRNSLTTSFSVQNIMNTTYRDYLNRQRFYADEMGRNVQIQLKFNY</sequence>
<evidence type="ECO:0000259" key="9">
    <source>
        <dbReference type="Pfam" id="PF07715"/>
    </source>
</evidence>
<dbReference type="SUPFAM" id="SSF56935">
    <property type="entry name" value="Porins"/>
    <property type="match status" value="1"/>
</dbReference>
<evidence type="ECO:0000256" key="7">
    <source>
        <dbReference type="ARBA" id="ARBA00023237"/>
    </source>
</evidence>
<dbReference type="PANTHER" id="PTHR30069:SF29">
    <property type="entry name" value="HEMOGLOBIN AND HEMOGLOBIN-HAPTOGLOBIN-BINDING PROTEIN 1-RELATED"/>
    <property type="match status" value="1"/>
</dbReference>
<comment type="similarity">
    <text evidence="8">Belongs to the TonB-dependent receptor family.</text>
</comment>
<dbReference type="InterPro" id="IPR037066">
    <property type="entry name" value="Plug_dom_sf"/>
</dbReference>
<dbReference type="Proteomes" id="UP000184611">
    <property type="component" value="Unassembled WGS sequence"/>
</dbReference>
<dbReference type="Gene3D" id="2.60.40.1120">
    <property type="entry name" value="Carboxypeptidase-like, regulatory domain"/>
    <property type="match status" value="1"/>
</dbReference>
<dbReference type="InterPro" id="IPR036942">
    <property type="entry name" value="Beta-barrel_TonB_sf"/>
</dbReference>
<dbReference type="PROSITE" id="PS52016">
    <property type="entry name" value="TONB_DEPENDENT_REC_3"/>
    <property type="match status" value="1"/>
</dbReference>
<keyword evidence="4 8" id="KW-0812">Transmembrane</keyword>
<dbReference type="Pfam" id="PF07715">
    <property type="entry name" value="Plug"/>
    <property type="match status" value="1"/>
</dbReference>
<dbReference type="PANTHER" id="PTHR30069">
    <property type="entry name" value="TONB-DEPENDENT OUTER MEMBRANE RECEPTOR"/>
    <property type="match status" value="1"/>
</dbReference>
<keyword evidence="6 8" id="KW-0472">Membrane</keyword>
<reference evidence="11" key="1">
    <citation type="submission" date="2016-12" db="EMBL/GenBank/DDBJ databases">
        <authorList>
            <person name="Varghese N."/>
            <person name="Submissions S."/>
        </authorList>
    </citation>
    <scope>NUCLEOTIDE SEQUENCE [LARGE SCALE GENOMIC DNA]</scope>
    <source>
        <strain evidence="11">DSM 18830</strain>
    </source>
</reference>
<keyword evidence="11" id="KW-1185">Reference proteome</keyword>
<accession>A0A1M7ZUY2</accession>
<dbReference type="Pfam" id="PF13715">
    <property type="entry name" value="CarbopepD_reg_2"/>
    <property type="match status" value="1"/>
</dbReference>
<dbReference type="GO" id="GO:0044718">
    <property type="term" value="P:siderophore transmembrane transport"/>
    <property type="evidence" value="ECO:0007669"/>
    <property type="project" value="TreeGrafter"/>
</dbReference>
<evidence type="ECO:0000256" key="6">
    <source>
        <dbReference type="ARBA" id="ARBA00023136"/>
    </source>
</evidence>
<dbReference type="Gene3D" id="2.170.130.10">
    <property type="entry name" value="TonB-dependent receptor, plug domain"/>
    <property type="match status" value="1"/>
</dbReference>
<dbReference type="GO" id="GO:0015344">
    <property type="term" value="F:siderophore uptake transmembrane transporter activity"/>
    <property type="evidence" value="ECO:0007669"/>
    <property type="project" value="TreeGrafter"/>
</dbReference>
<dbReference type="Gene3D" id="2.40.170.20">
    <property type="entry name" value="TonB-dependent receptor, beta-barrel domain"/>
    <property type="match status" value="1"/>
</dbReference>
<protein>
    <submittedName>
        <fullName evidence="10">Iron complex outermembrane recepter protein</fullName>
    </submittedName>
</protein>
<evidence type="ECO:0000256" key="1">
    <source>
        <dbReference type="ARBA" id="ARBA00004571"/>
    </source>
</evidence>
<evidence type="ECO:0000313" key="10">
    <source>
        <dbReference type="EMBL" id="SHO72666.1"/>
    </source>
</evidence>
<dbReference type="InterPro" id="IPR039426">
    <property type="entry name" value="TonB-dep_rcpt-like"/>
</dbReference>